<dbReference type="OrthoDB" id="418757at2759"/>
<evidence type="ECO:0000313" key="3">
    <source>
        <dbReference type="EMBL" id="KAB2622477.1"/>
    </source>
</evidence>
<proteinExistence type="predicted"/>
<dbReference type="EMBL" id="SMOL01000231">
    <property type="protein sequence ID" value="KAB2622477.1"/>
    <property type="molecule type" value="Genomic_DNA"/>
</dbReference>
<feature type="region of interest" description="Disordered" evidence="1">
    <location>
        <begin position="550"/>
        <end position="590"/>
    </location>
</feature>
<dbReference type="PANTHER" id="PTHR42648">
    <property type="entry name" value="TRANSPOSASE, PUTATIVE-RELATED"/>
    <property type="match status" value="1"/>
</dbReference>
<evidence type="ECO:0000259" key="2">
    <source>
        <dbReference type="PROSITE" id="PS50994"/>
    </source>
</evidence>
<dbReference type="InterPro" id="IPR036397">
    <property type="entry name" value="RNaseH_sf"/>
</dbReference>
<feature type="domain" description="Integrase catalytic" evidence="2">
    <location>
        <begin position="410"/>
        <end position="590"/>
    </location>
</feature>
<sequence length="590" mass="66722">MPALLVGGVVASGTVNVVLKSLEEGGDAITEVMLSQGSGRNIDLNVALSGEDEGIVNMDMPSEGMEQLIGVSVGATNMNNGDDYPFKLALIIETLSKPRKQKKRLFQDVETRLALRGFPEHHEDDLLDCQGIRGGLTVDNLLEQNRLHTPNIVMLLATKNRSHRYAYLKGKLGEYCLVIGDFNDILDDSKNEGGNYSSTASRRDFGNFVVNSRLFNLGFVGYPYTWRNRQDEGPIQQRLDCALATDGWIAEFPEANNPVGSYYEMEGNGTMVKLTNSNWVTWMPRMEDMPESMSDAKWKKMNRKAIGTIRQWVDDSVFHHVSNETNAREFWTKLESLFEKKTPANKAFLIKELINVKYKDGLSIAEHLNNFQNIINQLATMNMTIKGELQAFLLLGSLLDSWETFVVSVSNSAPKGVLILDNVKNSMLNEETRRKSSGIDNNQVFVTENRERSKSRGPSVMARVLANPSQDQVFQTFQEFHAMVERETRKPLKCLRSDNGGEYTSHLFREYCVKHGIRHEKTVSGTPQHNSVTERMNRTIMEKVRYEESHGDIPEAAINKVHVEPDNVDQEEPDQDEPDHEIADQREPEE</sequence>
<dbReference type="PROSITE" id="PS50994">
    <property type="entry name" value="INTEGRASE"/>
    <property type="match status" value="1"/>
</dbReference>
<feature type="compositionally biased region" description="Acidic residues" evidence="1">
    <location>
        <begin position="566"/>
        <end position="579"/>
    </location>
</feature>
<evidence type="ECO:0000256" key="1">
    <source>
        <dbReference type="SAM" id="MobiDB-lite"/>
    </source>
</evidence>
<dbReference type="GO" id="GO:0003676">
    <property type="term" value="F:nucleic acid binding"/>
    <property type="evidence" value="ECO:0007669"/>
    <property type="project" value="InterPro"/>
</dbReference>
<dbReference type="Gene3D" id="3.60.10.10">
    <property type="entry name" value="Endonuclease/exonuclease/phosphatase"/>
    <property type="match status" value="1"/>
</dbReference>
<dbReference type="AlphaFoldDB" id="A0A5N5H641"/>
<name>A0A5N5H641_9ROSA</name>
<dbReference type="Gene3D" id="3.30.420.10">
    <property type="entry name" value="Ribonuclease H-like superfamily/Ribonuclease H"/>
    <property type="match status" value="1"/>
</dbReference>
<dbReference type="GO" id="GO:0015074">
    <property type="term" value="P:DNA integration"/>
    <property type="evidence" value="ECO:0007669"/>
    <property type="project" value="InterPro"/>
</dbReference>
<dbReference type="InterPro" id="IPR001584">
    <property type="entry name" value="Integrase_cat-core"/>
</dbReference>
<dbReference type="InterPro" id="IPR036691">
    <property type="entry name" value="Endo/exonu/phosph_ase_sf"/>
</dbReference>
<reference evidence="3 4" key="1">
    <citation type="submission" date="2019-09" db="EMBL/GenBank/DDBJ databases">
        <authorList>
            <person name="Ou C."/>
        </authorList>
    </citation>
    <scope>NUCLEOTIDE SEQUENCE [LARGE SCALE GENOMIC DNA]</scope>
    <source>
        <strain evidence="3">S2</strain>
        <tissue evidence="3">Leaf</tissue>
    </source>
</reference>
<comment type="caution">
    <text evidence="3">The sequence shown here is derived from an EMBL/GenBank/DDBJ whole genome shotgun (WGS) entry which is preliminary data.</text>
</comment>
<dbReference type="PANTHER" id="PTHR42648:SF28">
    <property type="entry name" value="TRANSPOSON-ENCODED PROTEIN WITH RIBONUCLEASE H-LIKE AND RETROVIRUS ZINC FINGER-LIKE DOMAINS"/>
    <property type="match status" value="1"/>
</dbReference>
<gene>
    <name evidence="3" type="ORF">D8674_024659</name>
</gene>
<protein>
    <recommendedName>
        <fullName evidence="2">Integrase catalytic domain-containing protein</fullName>
    </recommendedName>
</protein>
<evidence type="ECO:0000313" key="4">
    <source>
        <dbReference type="Proteomes" id="UP000327157"/>
    </source>
</evidence>
<dbReference type="InterPro" id="IPR012337">
    <property type="entry name" value="RNaseH-like_sf"/>
</dbReference>
<organism evidence="3 4">
    <name type="scientific">Pyrus ussuriensis x Pyrus communis</name>
    <dbReference type="NCBI Taxonomy" id="2448454"/>
    <lineage>
        <taxon>Eukaryota</taxon>
        <taxon>Viridiplantae</taxon>
        <taxon>Streptophyta</taxon>
        <taxon>Embryophyta</taxon>
        <taxon>Tracheophyta</taxon>
        <taxon>Spermatophyta</taxon>
        <taxon>Magnoliopsida</taxon>
        <taxon>eudicotyledons</taxon>
        <taxon>Gunneridae</taxon>
        <taxon>Pentapetalae</taxon>
        <taxon>rosids</taxon>
        <taxon>fabids</taxon>
        <taxon>Rosales</taxon>
        <taxon>Rosaceae</taxon>
        <taxon>Amygdaloideae</taxon>
        <taxon>Maleae</taxon>
        <taxon>Pyrus</taxon>
    </lineage>
</organism>
<dbReference type="SUPFAM" id="SSF53098">
    <property type="entry name" value="Ribonuclease H-like"/>
    <property type="match status" value="1"/>
</dbReference>
<reference evidence="3 4" key="3">
    <citation type="submission" date="2019-11" db="EMBL/GenBank/DDBJ databases">
        <title>A de novo genome assembly of a pear dwarfing rootstock.</title>
        <authorList>
            <person name="Wang F."/>
            <person name="Wang J."/>
            <person name="Li S."/>
            <person name="Zhang Y."/>
            <person name="Fang M."/>
            <person name="Ma L."/>
            <person name="Zhao Y."/>
            <person name="Jiang S."/>
        </authorList>
    </citation>
    <scope>NUCLEOTIDE SEQUENCE [LARGE SCALE GENOMIC DNA]</scope>
    <source>
        <strain evidence="3">S2</strain>
        <tissue evidence="3">Leaf</tissue>
    </source>
</reference>
<reference evidence="4" key="2">
    <citation type="submission" date="2019-10" db="EMBL/GenBank/DDBJ databases">
        <title>A de novo genome assembly of a pear dwarfing rootstock.</title>
        <authorList>
            <person name="Wang F."/>
            <person name="Wang J."/>
            <person name="Li S."/>
            <person name="Zhang Y."/>
            <person name="Fang M."/>
            <person name="Ma L."/>
            <person name="Zhao Y."/>
            <person name="Jiang S."/>
        </authorList>
    </citation>
    <scope>NUCLEOTIDE SEQUENCE [LARGE SCALE GENOMIC DNA]</scope>
</reference>
<dbReference type="InterPro" id="IPR039537">
    <property type="entry name" value="Retrotran_Ty1/copia-like"/>
</dbReference>
<accession>A0A5N5H641</accession>
<feature type="compositionally biased region" description="Basic and acidic residues" evidence="1">
    <location>
        <begin position="580"/>
        <end position="590"/>
    </location>
</feature>
<dbReference type="Pfam" id="PF14223">
    <property type="entry name" value="Retrotran_gag_2"/>
    <property type="match status" value="1"/>
</dbReference>
<dbReference type="Proteomes" id="UP000327157">
    <property type="component" value="Chromosome 4"/>
</dbReference>
<dbReference type="SUPFAM" id="SSF56219">
    <property type="entry name" value="DNase I-like"/>
    <property type="match status" value="1"/>
</dbReference>
<keyword evidence="4" id="KW-1185">Reference proteome</keyword>